<evidence type="ECO:0000313" key="3">
    <source>
        <dbReference type="Proteomes" id="UP000324222"/>
    </source>
</evidence>
<protein>
    <submittedName>
        <fullName evidence="2">Potassium voltage-gated channel protein eag</fullName>
    </submittedName>
</protein>
<evidence type="ECO:0000313" key="2">
    <source>
        <dbReference type="EMBL" id="MPC94115.1"/>
    </source>
</evidence>
<sequence length="148" mass="16459">MLTPTLTTSTTYTHTKNTKRSLLRQVMQKSCRCSFMYGELTDKETISRIEQCLENQQQDQFEILLYKKNLKGCLCSIRGNAVFILNTGANVKAHALSRNGIGCLCSVRGASEVPMFRPGLPMIPWGVLVLRFGCGGVAVVVLSPRWLC</sequence>
<dbReference type="Proteomes" id="UP000324222">
    <property type="component" value="Unassembled WGS sequence"/>
</dbReference>
<dbReference type="EMBL" id="VSRR010097344">
    <property type="protein sequence ID" value="MPC94115.1"/>
    <property type="molecule type" value="Genomic_DNA"/>
</dbReference>
<keyword evidence="1" id="KW-0472">Membrane</keyword>
<keyword evidence="1" id="KW-0812">Transmembrane</keyword>
<reference evidence="2 3" key="1">
    <citation type="submission" date="2019-05" db="EMBL/GenBank/DDBJ databases">
        <title>Another draft genome of Portunus trituberculatus and its Hox gene families provides insights of decapod evolution.</title>
        <authorList>
            <person name="Jeong J.-H."/>
            <person name="Song I."/>
            <person name="Kim S."/>
            <person name="Choi T."/>
            <person name="Kim D."/>
            <person name="Ryu S."/>
            <person name="Kim W."/>
        </authorList>
    </citation>
    <scope>NUCLEOTIDE SEQUENCE [LARGE SCALE GENOMIC DNA]</scope>
    <source>
        <tissue evidence="2">Muscle</tissue>
    </source>
</reference>
<proteinExistence type="predicted"/>
<dbReference type="AlphaFoldDB" id="A0A5B7JHP6"/>
<accession>A0A5B7JHP6</accession>
<evidence type="ECO:0000256" key="1">
    <source>
        <dbReference type="SAM" id="Phobius"/>
    </source>
</evidence>
<keyword evidence="3" id="KW-1185">Reference proteome</keyword>
<dbReference type="Gene3D" id="3.30.450.20">
    <property type="entry name" value="PAS domain"/>
    <property type="match status" value="1"/>
</dbReference>
<gene>
    <name evidence="2" type="primary">eag_3</name>
    <name evidence="2" type="ORF">E2C01_089267</name>
</gene>
<keyword evidence="1" id="KW-1133">Transmembrane helix</keyword>
<dbReference type="OrthoDB" id="447251at2759"/>
<feature type="transmembrane region" description="Helical" evidence="1">
    <location>
        <begin position="122"/>
        <end position="142"/>
    </location>
</feature>
<name>A0A5B7JHP6_PORTR</name>
<organism evidence="2 3">
    <name type="scientific">Portunus trituberculatus</name>
    <name type="common">Swimming crab</name>
    <name type="synonym">Neptunus trituberculatus</name>
    <dbReference type="NCBI Taxonomy" id="210409"/>
    <lineage>
        <taxon>Eukaryota</taxon>
        <taxon>Metazoa</taxon>
        <taxon>Ecdysozoa</taxon>
        <taxon>Arthropoda</taxon>
        <taxon>Crustacea</taxon>
        <taxon>Multicrustacea</taxon>
        <taxon>Malacostraca</taxon>
        <taxon>Eumalacostraca</taxon>
        <taxon>Eucarida</taxon>
        <taxon>Decapoda</taxon>
        <taxon>Pleocyemata</taxon>
        <taxon>Brachyura</taxon>
        <taxon>Eubrachyura</taxon>
        <taxon>Portunoidea</taxon>
        <taxon>Portunidae</taxon>
        <taxon>Portuninae</taxon>
        <taxon>Portunus</taxon>
    </lineage>
</organism>
<comment type="caution">
    <text evidence="2">The sequence shown here is derived from an EMBL/GenBank/DDBJ whole genome shotgun (WGS) entry which is preliminary data.</text>
</comment>